<accession>A0A8D8BLE5</accession>
<dbReference type="EMBL" id="HBUE01077090">
    <property type="protein sequence ID" value="CAG6475672.1"/>
    <property type="molecule type" value="Transcribed_RNA"/>
</dbReference>
<protein>
    <submittedName>
        <fullName evidence="1">(northern house mosquito) hypothetical protein</fullName>
    </submittedName>
</protein>
<reference evidence="1" key="1">
    <citation type="submission" date="2021-05" db="EMBL/GenBank/DDBJ databases">
        <authorList>
            <person name="Alioto T."/>
            <person name="Alioto T."/>
            <person name="Gomez Garrido J."/>
        </authorList>
    </citation>
    <scope>NUCLEOTIDE SEQUENCE</scope>
</reference>
<organism evidence="1">
    <name type="scientific">Culex pipiens</name>
    <name type="common">House mosquito</name>
    <dbReference type="NCBI Taxonomy" id="7175"/>
    <lineage>
        <taxon>Eukaryota</taxon>
        <taxon>Metazoa</taxon>
        <taxon>Ecdysozoa</taxon>
        <taxon>Arthropoda</taxon>
        <taxon>Hexapoda</taxon>
        <taxon>Insecta</taxon>
        <taxon>Pterygota</taxon>
        <taxon>Neoptera</taxon>
        <taxon>Endopterygota</taxon>
        <taxon>Diptera</taxon>
        <taxon>Nematocera</taxon>
        <taxon>Culicoidea</taxon>
        <taxon>Culicidae</taxon>
        <taxon>Culicinae</taxon>
        <taxon>Culicini</taxon>
        <taxon>Culex</taxon>
        <taxon>Culex</taxon>
    </lineage>
</organism>
<evidence type="ECO:0000313" key="1">
    <source>
        <dbReference type="EMBL" id="CAG6475672.1"/>
    </source>
</evidence>
<name>A0A8D8BLE5_CULPI</name>
<sequence length="177" mass="20003">MMVPPGVPNHGFVTRHDTYATTSGLPRRRRLLTAGRCGRRRRSHAVTNALPGRGNVLLLLYPRRSVHRVHRVVRRLVHSEGRMVRAWLATVRARRSVRSRCAQPEALVQHHVLLVQRIELVHKLVRGRAGRRMGQKLVVGRWGNWDGRGRRSCRVDGFVRPVCGGGSGRSDRRTGSG</sequence>
<proteinExistence type="predicted"/>
<dbReference type="AlphaFoldDB" id="A0A8D8BLE5"/>